<dbReference type="PANTHER" id="PTHR30336">
    <property type="entry name" value="INNER MEMBRANE PROTEIN, PROBABLE PERMEASE"/>
    <property type="match status" value="1"/>
</dbReference>
<evidence type="ECO:0000256" key="7">
    <source>
        <dbReference type="ARBA" id="ARBA00037355"/>
    </source>
</evidence>
<evidence type="ECO:0000256" key="4">
    <source>
        <dbReference type="ARBA" id="ARBA00022692"/>
    </source>
</evidence>
<keyword evidence="3" id="KW-0997">Cell inner membrane</keyword>
<protein>
    <submittedName>
        <fullName evidence="9">Putative transport-related membrane protein</fullName>
    </submittedName>
</protein>
<dbReference type="RefSeq" id="WP_012813605.1">
    <property type="nucleotide sequence ID" value="NC_013222.1"/>
</dbReference>
<dbReference type="Pfam" id="PF02698">
    <property type="entry name" value="DUF218"/>
    <property type="match status" value="1"/>
</dbReference>
<organism evidence="9 10">
    <name type="scientific">Robiginitalea biformata (strain ATCC BAA-864 / DSM 15991 / KCTC 12146 / HTCC2501)</name>
    <dbReference type="NCBI Taxonomy" id="313596"/>
    <lineage>
        <taxon>Bacteria</taxon>
        <taxon>Pseudomonadati</taxon>
        <taxon>Bacteroidota</taxon>
        <taxon>Flavobacteriia</taxon>
        <taxon>Flavobacteriales</taxon>
        <taxon>Flavobacteriaceae</taxon>
        <taxon>Robiginitalea</taxon>
    </lineage>
</organism>
<dbReference type="EMBL" id="CP001712">
    <property type="protein sequence ID" value="EAR15908.1"/>
    <property type="molecule type" value="Genomic_DNA"/>
</dbReference>
<evidence type="ECO:0000256" key="2">
    <source>
        <dbReference type="ARBA" id="ARBA00022475"/>
    </source>
</evidence>
<gene>
    <name evidence="9" type="ordered locus">RB2501_03400</name>
</gene>
<comment type="subcellular location">
    <subcellularLocation>
        <location evidence="1">Cell inner membrane</location>
        <topology evidence="1">Single-pass membrane protein</topology>
    </subcellularLocation>
</comment>
<dbReference type="HOGENOM" id="CLU_051474_0_2_10"/>
<dbReference type="PANTHER" id="PTHR30336:SF0">
    <property type="entry name" value="PROTEIN SANA"/>
    <property type="match status" value="1"/>
</dbReference>
<feature type="domain" description="DUF218" evidence="8">
    <location>
        <begin position="52"/>
        <end position="167"/>
    </location>
</feature>
<accession>A4CG50</accession>
<comment type="function">
    <text evidence="7">Participates in the barrier function of the cell envelope.</text>
</comment>
<name>A4CG50_ROBBH</name>
<dbReference type="KEGG" id="rbi:RB2501_03400"/>
<keyword evidence="2" id="KW-1003">Cell membrane</keyword>
<dbReference type="AlphaFoldDB" id="A4CG50"/>
<keyword evidence="10" id="KW-1185">Reference proteome</keyword>
<dbReference type="InterPro" id="IPR003848">
    <property type="entry name" value="DUF218"/>
</dbReference>
<evidence type="ECO:0000259" key="8">
    <source>
        <dbReference type="Pfam" id="PF02698"/>
    </source>
</evidence>
<evidence type="ECO:0000313" key="10">
    <source>
        <dbReference type="Proteomes" id="UP000009049"/>
    </source>
</evidence>
<sequence length="214" mass="23731">MPGIIKKWLRRLLPVLLAPLVLIVVCNAVIEVATADRLYSDPDAIPYSRVGLVLGTARHRAEGGMNPFYENRIAATLALYRAGKISFVLVSGDNGTIYYNEPDTIKKDLVAGGIPAERIFLDYAGFRTLDSMVRAKIVFGLDTVTVISQEFHNERALYIAGKKGLYARGFNARGVAGGAGTKLQVREYFARVKVFLDLLFNTQPRFYGNRIDIE</sequence>
<evidence type="ECO:0000256" key="3">
    <source>
        <dbReference type="ARBA" id="ARBA00022519"/>
    </source>
</evidence>
<evidence type="ECO:0000256" key="6">
    <source>
        <dbReference type="ARBA" id="ARBA00023136"/>
    </source>
</evidence>
<dbReference type="GO" id="GO:0005886">
    <property type="term" value="C:plasma membrane"/>
    <property type="evidence" value="ECO:0007669"/>
    <property type="project" value="UniProtKB-SubCell"/>
</dbReference>
<dbReference type="OrthoDB" id="9782395at2"/>
<proteinExistence type="predicted"/>
<evidence type="ECO:0000313" key="9">
    <source>
        <dbReference type="EMBL" id="EAR15908.1"/>
    </source>
</evidence>
<evidence type="ECO:0000256" key="1">
    <source>
        <dbReference type="ARBA" id="ARBA00004377"/>
    </source>
</evidence>
<keyword evidence="4" id="KW-0812">Transmembrane</keyword>
<dbReference type="InterPro" id="IPR051599">
    <property type="entry name" value="Cell_Envelope_Assoc"/>
</dbReference>
<dbReference type="STRING" id="313596.RB2501_03400"/>
<dbReference type="Proteomes" id="UP000009049">
    <property type="component" value="Chromosome"/>
</dbReference>
<reference evidence="9 10" key="1">
    <citation type="journal article" date="2009" name="J. Bacteriol.">
        <title>Complete genome sequence of Robiginitalea biformata HTCC2501.</title>
        <authorList>
            <person name="Oh H.M."/>
            <person name="Giovannoni S.J."/>
            <person name="Lee K."/>
            <person name="Ferriera S."/>
            <person name="Johnson J."/>
            <person name="Cho J.C."/>
        </authorList>
    </citation>
    <scope>NUCLEOTIDE SEQUENCE [LARGE SCALE GENOMIC DNA]</scope>
    <source>
        <strain evidence="10">ATCC BAA-864 / HTCC2501 / KCTC 12146</strain>
    </source>
</reference>
<keyword evidence="5" id="KW-1133">Transmembrane helix</keyword>
<evidence type="ECO:0000256" key="5">
    <source>
        <dbReference type="ARBA" id="ARBA00022989"/>
    </source>
</evidence>
<dbReference type="eggNOG" id="COG2949">
    <property type="taxonomic scope" value="Bacteria"/>
</dbReference>
<keyword evidence="6" id="KW-0472">Membrane</keyword>
<dbReference type="CDD" id="cd06259">
    <property type="entry name" value="YdcF-like"/>
    <property type="match status" value="1"/>
</dbReference>